<feature type="region of interest" description="Disordered" evidence="1">
    <location>
        <begin position="884"/>
        <end position="962"/>
    </location>
</feature>
<dbReference type="InParanoid" id="A0A0G4G480"/>
<dbReference type="OrthoDB" id="275278at2759"/>
<dbReference type="Gene3D" id="1.10.150.20">
    <property type="entry name" value="5' to 3' exonuclease, C-terminal subdomain"/>
    <property type="match status" value="1"/>
</dbReference>
<dbReference type="CDD" id="cd01029">
    <property type="entry name" value="TOPRIM_primases"/>
    <property type="match status" value="1"/>
</dbReference>
<feature type="region of interest" description="Disordered" evidence="1">
    <location>
        <begin position="662"/>
        <end position="871"/>
    </location>
</feature>
<dbReference type="Pfam" id="PF00476">
    <property type="entry name" value="DNA_pol_A"/>
    <property type="match status" value="1"/>
</dbReference>
<keyword evidence="4" id="KW-1185">Reference proteome</keyword>
<evidence type="ECO:0000256" key="1">
    <source>
        <dbReference type="SAM" id="MobiDB-lite"/>
    </source>
</evidence>
<feature type="compositionally biased region" description="Basic and acidic residues" evidence="1">
    <location>
        <begin position="662"/>
        <end position="674"/>
    </location>
</feature>
<dbReference type="CDD" id="cd01122">
    <property type="entry name" value="Twinkle_C"/>
    <property type="match status" value="1"/>
</dbReference>
<dbReference type="CDD" id="cd08639">
    <property type="entry name" value="DNA_pol_A_Aquificae_like"/>
    <property type="match status" value="1"/>
</dbReference>
<dbReference type="SUPFAM" id="SSF56731">
    <property type="entry name" value="DNA primase core"/>
    <property type="match status" value="1"/>
</dbReference>
<dbReference type="InterPro" id="IPR002298">
    <property type="entry name" value="DNA_polymerase_A"/>
</dbReference>
<accession>A0A0G4G480</accession>
<dbReference type="InterPro" id="IPR007694">
    <property type="entry name" value="DNA_helicase_DnaB-like_C"/>
</dbReference>
<dbReference type="VEuPathDB" id="CryptoDB:Vbra_17020"/>
<dbReference type="GO" id="GO:0005524">
    <property type="term" value="F:ATP binding"/>
    <property type="evidence" value="ECO:0007669"/>
    <property type="project" value="InterPro"/>
</dbReference>
<dbReference type="CDD" id="cd06142">
    <property type="entry name" value="RNaseD_exo"/>
    <property type="match status" value="1"/>
</dbReference>
<dbReference type="InterPro" id="IPR001098">
    <property type="entry name" value="DNA-dir_DNA_pol_A_palm_dom"/>
</dbReference>
<dbReference type="SMART" id="SM00482">
    <property type="entry name" value="POLAc"/>
    <property type="match status" value="1"/>
</dbReference>
<evidence type="ECO:0000313" key="4">
    <source>
        <dbReference type="Proteomes" id="UP000041254"/>
    </source>
</evidence>
<dbReference type="InterPro" id="IPR043502">
    <property type="entry name" value="DNA/RNA_pol_sf"/>
</dbReference>
<dbReference type="Gene3D" id="3.30.420.10">
    <property type="entry name" value="Ribonuclease H-like superfamily/Ribonuclease H"/>
    <property type="match status" value="1"/>
</dbReference>
<dbReference type="STRING" id="1169540.A0A0G4G480"/>
<dbReference type="FunCoup" id="A0A0G4G480">
    <property type="interactions" value="16"/>
</dbReference>
<feature type="region of interest" description="Disordered" evidence="1">
    <location>
        <begin position="1140"/>
        <end position="1159"/>
    </location>
</feature>
<dbReference type="InterPro" id="IPR027417">
    <property type="entry name" value="P-loop_NTPase"/>
</dbReference>
<dbReference type="GO" id="GO:0003887">
    <property type="term" value="F:DNA-directed DNA polymerase activity"/>
    <property type="evidence" value="ECO:0007669"/>
    <property type="project" value="InterPro"/>
</dbReference>
<dbReference type="PANTHER" id="PTHR12873:SF0">
    <property type="entry name" value="TWINKLE MTDNA HELICASE"/>
    <property type="match status" value="1"/>
</dbReference>
<dbReference type="Pfam" id="PF01612">
    <property type="entry name" value="DNA_pol_A_exo1"/>
    <property type="match status" value="1"/>
</dbReference>
<dbReference type="SMART" id="SM00474">
    <property type="entry name" value="35EXOc"/>
    <property type="match status" value="1"/>
</dbReference>
<feature type="domain" description="SF4 helicase" evidence="2">
    <location>
        <begin position="415"/>
        <end position="662"/>
    </location>
</feature>
<dbReference type="InterPro" id="IPR012337">
    <property type="entry name" value="RNaseH-like_sf"/>
</dbReference>
<dbReference type="InterPro" id="IPR034154">
    <property type="entry name" value="TOPRIM_DnaG/twinkle"/>
</dbReference>
<feature type="region of interest" description="Disordered" evidence="1">
    <location>
        <begin position="1"/>
        <end position="45"/>
    </location>
</feature>
<dbReference type="InterPro" id="IPR027032">
    <property type="entry name" value="Twinkle-like"/>
</dbReference>
<evidence type="ECO:0000313" key="3">
    <source>
        <dbReference type="EMBL" id="CEM23220.1"/>
    </source>
</evidence>
<dbReference type="OMA" id="HECLIFP"/>
<reference evidence="3 4" key="1">
    <citation type="submission" date="2014-11" db="EMBL/GenBank/DDBJ databases">
        <authorList>
            <person name="Zhu J."/>
            <person name="Qi W."/>
            <person name="Song R."/>
        </authorList>
    </citation>
    <scope>NUCLEOTIDE SEQUENCE [LARGE SCALE GENOMIC DNA]</scope>
</reference>
<dbReference type="SUPFAM" id="SSF56672">
    <property type="entry name" value="DNA/RNA polymerases"/>
    <property type="match status" value="1"/>
</dbReference>
<sequence>MRRRQRTARSAPHAKQVKYPPHVLDNPPATKATDDDGAGTTSTTFVSSHYRIPPHEVSDYLTRKALEYHTSPQRFTLKYCPKCPPHRNKPDNLFKLEVFRDNGNCFCHRCGFKGSFYDLKRALGDLPTDVLMSLNPDQQAAAVLNRGDIGDAAAILPDQGNVTGFASALMEDRVCPGMLERLQKERGLTKEVLDKYHVGAGVFTFRSKDNENDFVTHECVTFPWITVEDGHQITLRYKVRSMSDKSCMRLEPKGGVWGLFGEHTIPDTADSIVLTEGEFDAMAVHQATGLPAVSLPNGARSLPVALLPFFERFKHIYLWMDADGPGQEGAEHFSHKLGIGRTFLVKDPGPGNIPANIDTGDDTEALRRPPKDANEALIKGYDLRKMIDVARPMPHSQILNFGQLRGEVLDELRDPGRVNGVQSLTVPGLNRLLKGHRPGELSIWTGGTGIGKTTLLSQLSLDYCLQGVPTLWGSFEINNLRLAKMMMRQFSGCNLEHQPDRFDYFANRFSSLPIYFLRFHGSTDVDQVLDAMDYAVYVLDVKHIVLDNLQFMLSGQAKGNEGWDLQNTAIEKFRRFATTKNVHISLVVHPRKEDDGTLLGIASVFGSVKCTQEADNVCILQRPSNSAPYVDIKKNRFAGELGRVSYVFDKESLTIQQLDVQNKESWRPSPEELRAVQAAAKGRPSMAAHHDQLARLQSMTPGGSGHARPPPFSPARDVMTNVRSMQQQQQQSANEAEGDQQQQQQQRAQHVPAQAVDAAVHPTKAPSRRKTAASTTTSAAAKRAATASKKAAPAAAKATKATKTAARRPATAADDGSGQDETVASSAPPPPPPSDAPSQVAVTQDEDPDTDDSDSDDSDDGSQVGVAQTSSLLTFGRGSRLGLVGTPTASSSSSSSSSVGSRRDLTVPRAQQHGGSGSYDMGGLWSPAPAMPSHTLQMKVSRKHPHRQLEMSRPSHPTSTALLEPSQSTWQHVHHHPNLPTSGHTSVDRIRFAEMDDEKHADEIAIDRDALERQFAVPTAAETAAEANTTTDVTEMPPMAIETTVYDEQQQQTPAIDTADEQGQGDDGIADEFEGAEVELSSMKMTELRVLIKEHGLDVKTGGRSKQQVCIDIRQALGLPAAPATDCSSAHATIHHYKRGKKEDQDHPHHTDTHTIPGYTLTLSPSSRLQDMRAVIDQEGLDIKSGGRKKSAVLGDIIAALKVRYSKSGTQLHPLPTIDQSADEAGPQAQQNTTSAFLSVDPEELVVFGPPEDEPFHDDLMSHYYYIQSPAALDKAAHIITNASLVGVDIETTGLDPLSECKIRLVQLAVEGHPVVVIDAFKVPLDSPSMQPVRDMLASPDVRKVFQNGKFEAKFFKTVGYNISTPLLDTMIASKLLEAGKGKIGFRLDHLAERYLGIYLSKTQQRSDWGADLLTEEQILYAARDASVLLPLRHVLVHKLQEADLVQVASLEMRCMLAVADMELNGLGLDQDKWRVLADELKEKERDVLARMRETMHLDNDTVINFNSQPQLLQVFRNLSIPGPDGTGEIQDTNDFTLNKLQQYPAIQALRDYRKVSKAIQAFVDKLTKFLNPRTGRIHPNFNQNGAESGRFSCDSPNLQQIPRDPRFRSCFVPRPGHKFVIADFSQIELRIAADLAEDQTMIEAYAKGEDLHKLTASLVTGKPISEVQKPDRQLAKAVNFGLIYGMSPHRFKDYAESGYGVTMTEADARKFHKAYFDHYKGITNWHKRSKSTRNRETRTRSNRRAVFPTFQFTKSLNYPVQGTSADITKESLARLPPLLEPIGGRVVLCVHDEIIVEVPEQHAQEALRILVSTMEAAGDSYLRHVPCVADGAIGDSWAEKP</sequence>
<gene>
    <name evidence="3" type="ORF">Vbra_17020</name>
</gene>
<dbReference type="Gene3D" id="3.40.1360.10">
    <property type="match status" value="1"/>
</dbReference>
<dbReference type="GO" id="GO:0043139">
    <property type="term" value="F:5'-3' DNA helicase activity"/>
    <property type="evidence" value="ECO:0007669"/>
    <property type="project" value="InterPro"/>
</dbReference>
<feature type="compositionally biased region" description="Basic and acidic residues" evidence="1">
    <location>
        <begin position="1141"/>
        <end position="1153"/>
    </location>
</feature>
<dbReference type="GO" id="GO:0006261">
    <property type="term" value="P:DNA-templated DNA replication"/>
    <property type="evidence" value="ECO:0007669"/>
    <property type="project" value="InterPro"/>
</dbReference>
<dbReference type="SUPFAM" id="SSF53098">
    <property type="entry name" value="Ribonuclease H-like"/>
    <property type="match status" value="1"/>
</dbReference>
<evidence type="ECO:0000259" key="2">
    <source>
        <dbReference type="PROSITE" id="PS51199"/>
    </source>
</evidence>
<proteinExistence type="predicted"/>
<dbReference type="Gene3D" id="3.40.50.300">
    <property type="entry name" value="P-loop containing nucleotide triphosphate hydrolases"/>
    <property type="match status" value="1"/>
</dbReference>
<dbReference type="PANTHER" id="PTHR12873">
    <property type="entry name" value="T7-LIKE MITOCHONDRIAL DNA HELICASE"/>
    <property type="match status" value="1"/>
</dbReference>
<dbReference type="GO" id="GO:0008408">
    <property type="term" value="F:3'-5' exonuclease activity"/>
    <property type="evidence" value="ECO:0007669"/>
    <property type="project" value="InterPro"/>
</dbReference>
<dbReference type="Gene3D" id="3.30.70.370">
    <property type="match status" value="1"/>
</dbReference>
<name>A0A0G4G480_VITBC</name>
<dbReference type="Pfam" id="PF13481">
    <property type="entry name" value="AAA_25"/>
    <property type="match status" value="1"/>
</dbReference>
<dbReference type="PROSITE" id="PS51199">
    <property type="entry name" value="SF4_HELICASE"/>
    <property type="match status" value="1"/>
</dbReference>
<organism evidence="3 4">
    <name type="scientific">Vitrella brassicaformis (strain CCMP3155)</name>
    <dbReference type="NCBI Taxonomy" id="1169540"/>
    <lineage>
        <taxon>Eukaryota</taxon>
        <taxon>Sar</taxon>
        <taxon>Alveolata</taxon>
        <taxon>Colpodellida</taxon>
        <taxon>Vitrellaceae</taxon>
        <taxon>Vitrella</taxon>
    </lineage>
</organism>
<protein>
    <recommendedName>
        <fullName evidence="2">SF4 helicase domain-containing protein</fullName>
    </recommendedName>
</protein>
<feature type="compositionally biased region" description="Low complexity" evidence="1">
    <location>
        <begin position="772"/>
        <end position="813"/>
    </location>
</feature>
<dbReference type="Gene3D" id="1.20.1060.10">
    <property type="entry name" value="Taq DNA Polymerase, Chain T, domain 4"/>
    <property type="match status" value="1"/>
</dbReference>
<dbReference type="PRINTS" id="PR00868">
    <property type="entry name" value="DNAPOLI"/>
</dbReference>
<dbReference type="InterPro" id="IPR036397">
    <property type="entry name" value="RNaseH_sf"/>
</dbReference>
<feature type="compositionally biased region" description="Acidic residues" evidence="1">
    <location>
        <begin position="844"/>
        <end position="860"/>
    </location>
</feature>
<dbReference type="SUPFAM" id="SSF52540">
    <property type="entry name" value="P-loop containing nucleoside triphosphate hydrolases"/>
    <property type="match status" value="1"/>
</dbReference>
<dbReference type="Proteomes" id="UP000041254">
    <property type="component" value="Unassembled WGS sequence"/>
</dbReference>
<dbReference type="InterPro" id="IPR002562">
    <property type="entry name" value="3'-5'_exonuclease_dom"/>
</dbReference>
<dbReference type="EMBL" id="CDMY01000562">
    <property type="protein sequence ID" value="CEM23220.1"/>
    <property type="molecule type" value="Genomic_DNA"/>
</dbReference>
<dbReference type="GO" id="GO:0003697">
    <property type="term" value="F:single-stranded DNA binding"/>
    <property type="evidence" value="ECO:0007669"/>
    <property type="project" value="InterPro"/>
</dbReference>
<dbReference type="Pfam" id="PF13155">
    <property type="entry name" value="Toprim_2"/>
    <property type="match status" value="1"/>
</dbReference>